<dbReference type="InterPro" id="IPR006775">
    <property type="entry name" value="GH116_catalytic"/>
</dbReference>
<dbReference type="InterPro" id="IPR052566">
    <property type="entry name" value="Non-lysos_glucosylceramidase"/>
</dbReference>
<dbReference type="Pfam" id="PF04685">
    <property type="entry name" value="DUF608"/>
    <property type="match status" value="2"/>
</dbReference>
<evidence type="ECO:0000313" key="3">
    <source>
        <dbReference type="EMBL" id="KOB68336.1"/>
    </source>
</evidence>
<gene>
    <name evidence="3" type="ORF">OBRU01_18795</name>
</gene>
<dbReference type="PANTHER" id="PTHR12654">
    <property type="entry name" value="BILE ACID BETA-GLUCOSIDASE-RELATED"/>
    <property type="match status" value="1"/>
</dbReference>
<feature type="region of interest" description="Disordered" evidence="1">
    <location>
        <begin position="40"/>
        <end position="64"/>
    </location>
</feature>
<dbReference type="AlphaFoldDB" id="A0A0L7KZ39"/>
<evidence type="ECO:0000256" key="1">
    <source>
        <dbReference type="SAM" id="MobiDB-lite"/>
    </source>
</evidence>
<sequence>MKVRDGRQPHGDRTALQSEEMWTGVTYGLAATMIYEAARRPHGAAERGDVDRRHVRDGRQPHGDRTALQSEEMWTGVTYGLAATMIYEGT</sequence>
<evidence type="ECO:0000259" key="2">
    <source>
        <dbReference type="Pfam" id="PF04685"/>
    </source>
</evidence>
<dbReference type="Proteomes" id="UP000037510">
    <property type="component" value="Unassembled WGS sequence"/>
</dbReference>
<keyword evidence="4" id="KW-1185">Reference proteome</keyword>
<dbReference type="EMBL" id="JTDY01004287">
    <property type="protein sequence ID" value="KOB68336.1"/>
    <property type="molecule type" value="Genomic_DNA"/>
</dbReference>
<organism evidence="3 4">
    <name type="scientific">Operophtera brumata</name>
    <name type="common">Winter moth</name>
    <name type="synonym">Phalaena brumata</name>
    <dbReference type="NCBI Taxonomy" id="104452"/>
    <lineage>
        <taxon>Eukaryota</taxon>
        <taxon>Metazoa</taxon>
        <taxon>Ecdysozoa</taxon>
        <taxon>Arthropoda</taxon>
        <taxon>Hexapoda</taxon>
        <taxon>Insecta</taxon>
        <taxon>Pterygota</taxon>
        <taxon>Neoptera</taxon>
        <taxon>Endopterygota</taxon>
        <taxon>Lepidoptera</taxon>
        <taxon>Glossata</taxon>
        <taxon>Ditrysia</taxon>
        <taxon>Geometroidea</taxon>
        <taxon>Geometridae</taxon>
        <taxon>Larentiinae</taxon>
        <taxon>Operophtera</taxon>
    </lineage>
</organism>
<dbReference type="PANTHER" id="PTHR12654:SF0">
    <property type="entry name" value="NON-LYSOSOMAL GLUCOSYLCERAMIDASE"/>
    <property type="match status" value="1"/>
</dbReference>
<comment type="caution">
    <text evidence="3">The sequence shown here is derived from an EMBL/GenBank/DDBJ whole genome shotgun (WGS) entry which is preliminary data.</text>
</comment>
<protein>
    <submittedName>
        <fullName evidence="3">Bile acid beta-glucosidase</fullName>
    </submittedName>
</protein>
<name>A0A0L7KZ39_OPEBR</name>
<proteinExistence type="predicted"/>
<feature type="domain" description="Glycosyl-hydrolase family 116 catalytic region" evidence="2">
    <location>
        <begin position="12"/>
        <end position="38"/>
    </location>
</feature>
<reference evidence="3 4" key="1">
    <citation type="journal article" date="2015" name="Genome Biol. Evol.">
        <title>The genome of winter moth (Operophtera brumata) provides a genomic perspective on sexual dimorphism and phenology.</title>
        <authorList>
            <person name="Derks M.F."/>
            <person name="Smit S."/>
            <person name="Salis L."/>
            <person name="Schijlen E."/>
            <person name="Bossers A."/>
            <person name="Mateman C."/>
            <person name="Pijl A.S."/>
            <person name="de Ridder D."/>
            <person name="Groenen M.A."/>
            <person name="Visser M.E."/>
            <person name="Megens H.J."/>
        </authorList>
    </citation>
    <scope>NUCLEOTIDE SEQUENCE [LARGE SCALE GENOMIC DNA]</scope>
    <source>
        <strain evidence="3">WM2013NL</strain>
        <tissue evidence="3">Head and thorax</tissue>
    </source>
</reference>
<feature type="domain" description="Glycosyl-hydrolase family 116 catalytic region" evidence="2">
    <location>
        <begin position="63"/>
        <end position="89"/>
    </location>
</feature>
<evidence type="ECO:0000313" key="4">
    <source>
        <dbReference type="Proteomes" id="UP000037510"/>
    </source>
</evidence>
<accession>A0A0L7KZ39</accession>
<dbReference type="GO" id="GO:0007417">
    <property type="term" value="P:central nervous system development"/>
    <property type="evidence" value="ECO:0007669"/>
    <property type="project" value="TreeGrafter"/>
</dbReference>
<dbReference type="GO" id="GO:0008422">
    <property type="term" value="F:beta-glucosidase activity"/>
    <property type="evidence" value="ECO:0007669"/>
    <property type="project" value="TreeGrafter"/>
</dbReference>